<dbReference type="InterPro" id="IPR050951">
    <property type="entry name" value="Retrovirus_Pol_polyprotein"/>
</dbReference>
<dbReference type="InterPro" id="IPR001584">
    <property type="entry name" value="Integrase_cat-core"/>
</dbReference>
<dbReference type="Pfam" id="PF00665">
    <property type="entry name" value="rve"/>
    <property type="match status" value="1"/>
</dbReference>
<organism evidence="2 3">
    <name type="scientific">Solanum pennellii</name>
    <name type="common">Tomato</name>
    <name type="synonym">Lycopersicon pennellii</name>
    <dbReference type="NCBI Taxonomy" id="28526"/>
    <lineage>
        <taxon>Eukaryota</taxon>
        <taxon>Viridiplantae</taxon>
        <taxon>Streptophyta</taxon>
        <taxon>Embryophyta</taxon>
        <taxon>Tracheophyta</taxon>
        <taxon>Spermatophyta</taxon>
        <taxon>Magnoliopsida</taxon>
        <taxon>eudicotyledons</taxon>
        <taxon>Gunneridae</taxon>
        <taxon>Pentapetalae</taxon>
        <taxon>asterids</taxon>
        <taxon>lamiids</taxon>
        <taxon>Solanales</taxon>
        <taxon>Solanaceae</taxon>
        <taxon>Solanoideae</taxon>
        <taxon>Solaneae</taxon>
        <taxon>Solanum</taxon>
        <taxon>Solanum subgen. Lycopersicon</taxon>
    </lineage>
</organism>
<dbReference type="RefSeq" id="XP_015075474.1">
    <property type="nucleotide sequence ID" value="XM_015219988.1"/>
</dbReference>
<evidence type="ECO:0000313" key="2">
    <source>
        <dbReference type="Proteomes" id="UP000694930"/>
    </source>
</evidence>
<sequence length="140" mass="15939">MDVIGPIEPTASNRHRFILVVIDYFTNWVEAASYKSDTKKVVADFVCNNLICRFGVPESIITDNGANLNNLLMREICEQFKITHRNSTVYRPQINGAVEAANKNIKKIMRKMIDNYQVIPAEVEIPSLRIIKEAELSNVE</sequence>
<keyword evidence="2" id="KW-1185">Reference proteome</keyword>
<dbReference type="GeneID" id="107019513"/>
<dbReference type="Proteomes" id="UP000694930">
    <property type="component" value="Chromosome 5"/>
</dbReference>
<dbReference type="PANTHER" id="PTHR37984:SF5">
    <property type="entry name" value="PROTEIN NYNRIN-LIKE"/>
    <property type="match status" value="1"/>
</dbReference>
<reference evidence="3" key="2">
    <citation type="submission" date="2025-08" db="UniProtKB">
        <authorList>
            <consortium name="RefSeq"/>
        </authorList>
    </citation>
    <scope>IDENTIFICATION</scope>
</reference>
<dbReference type="InterPro" id="IPR036397">
    <property type="entry name" value="RNaseH_sf"/>
</dbReference>
<accession>A0ABM1GSV8</accession>
<gene>
    <name evidence="3" type="primary">LOC107019513</name>
</gene>
<dbReference type="InterPro" id="IPR012337">
    <property type="entry name" value="RNaseH-like_sf"/>
</dbReference>
<evidence type="ECO:0000313" key="3">
    <source>
        <dbReference type="RefSeq" id="XP_015075474.1"/>
    </source>
</evidence>
<reference evidence="2" key="1">
    <citation type="journal article" date="2014" name="Nat. Genet.">
        <title>The genome of the stress-tolerant wild tomato species Solanum pennellii.</title>
        <authorList>
            <person name="Bolger A."/>
            <person name="Scossa F."/>
            <person name="Bolger M.E."/>
            <person name="Lanz C."/>
            <person name="Maumus F."/>
            <person name="Tohge T."/>
            <person name="Quesneville H."/>
            <person name="Alseekh S."/>
            <person name="Sorensen I."/>
            <person name="Lichtenstein G."/>
            <person name="Fich E.A."/>
            <person name="Conte M."/>
            <person name="Keller H."/>
            <person name="Schneeberger K."/>
            <person name="Schwacke R."/>
            <person name="Ofner I."/>
            <person name="Vrebalov J."/>
            <person name="Xu Y."/>
            <person name="Osorio S."/>
            <person name="Aflitos S.A."/>
            <person name="Schijlen E."/>
            <person name="Jimenez-Gomez J.M."/>
            <person name="Ryngajllo M."/>
            <person name="Kimura S."/>
            <person name="Kumar R."/>
            <person name="Koenig D."/>
            <person name="Headland L.R."/>
            <person name="Maloof J.N."/>
            <person name="Sinha N."/>
            <person name="van Ham R.C."/>
            <person name="Lankhorst R.K."/>
            <person name="Mao L."/>
            <person name="Vogel A."/>
            <person name="Arsova B."/>
            <person name="Panstruga R."/>
            <person name="Fei Z."/>
            <person name="Rose J.K."/>
            <person name="Zamir D."/>
            <person name="Carrari F."/>
            <person name="Giovannoni J.J."/>
            <person name="Weigel D."/>
            <person name="Usadel B."/>
            <person name="Fernie A.R."/>
        </authorList>
    </citation>
    <scope>NUCLEOTIDE SEQUENCE [LARGE SCALE GENOMIC DNA]</scope>
    <source>
        <strain evidence="2">cv. LA0716</strain>
    </source>
</reference>
<protein>
    <submittedName>
        <fullName evidence="3">Uncharacterized protein K02A2.6-like</fullName>
    </submittedName>
</protein>
<dbReference type="PROSITE" id="PS50994">
    <property type="entry name" value="INTEGRASE"/>
    <property type="match status" value="1"/>
</dbReference>
<proteinExistence type="predicted"/>
<dbReference type="SUPFAM" id="SSF53098">
    <property type="entry name" value="Ribonuclease H-like"/>
    <property type="match status" value="1"/>
</dbReference>
<dbReference type="PANTHER" id="PTHR37984">
    <property type="entry name" value="PROTEIN CBG26694"/>
    <property type="match status" value="1"/>
</dbReference>
<name>A0ABM1GSV8_SOLPN</name>
<dbReference type="Gene3D" id="3.30.420.10">
    <property type="entry name" value="Ribonuclease H-like superfamily/Ribonuclease H"/>
    <property type="match status" value="1"/>
</dbReference>
<feature type="domain" description="Integrase catalytic" evidence="1">
    <location>
        <begin position="1"/>
        <end position="140"/>
    </location>
</feature>
<evidence type="ECO:0000259" key="1">
    <source>
        <dbReference type="PROSITE" id="PS50994"/>
    </source>
</evidence>